<dbReference type="Pfam" id="PF03862">
    <property type="entry name" value="SpoVAC_SpoVAEB"/>
    <property type="match status" value="1"/>
</dbReference>
<accession>E6SKP3</accession>
<reference evidence="3" key="2">
    <citation type="journal article" date="2010" name="Stand. Genomic Sci.">
        <title>Complete genome sequence of Thermaerobacter marianensis type strain (7p75aT).</title>
        <authorList>
            <person name="Han C."/>
            <person name="Gu W."/>
            <person name="Zhang X."/>
            <person name="Lapidus A."/>
            <person name="Nolan M."/>
            <person name="Copeland A."/>
            <person name="Lucas S."/>
            <person name="Glavina Del Rio T."/>
            <person name="Tice H."/>
            <person name="Cheng J."/>
            <person name="Tapia R."/>
            <person name="Goodwin L."/>
            <person name="Pitluck S."/>
            <person name="Pagani I."/>
            <person name="Ivanova N."/>
            <person name="Mavromatis K."/>
            <person name="Mikhailova N."/>
            <person name="Pati A."/>
            <person name="Chen A."/>
            <person name="Palaniappan K."/>
            <person name="Land M."/>
            <person name="Hauser L."/>
            <person name="Chang Y."/>
            <person name="Jeffries C."/>
            <person name="Schneider S."/>
            <person name="Rohde M."/>
            <person name="Goker M."/>
            <person name="Pukall R."/>
            <person name="Woyke T."/>
            <person name="Bristow J."/>
            <person name="Eisen J."/>
            <person name="Markowitz V."/>
            <person name="Hugenholtz P."/>
            <person name="Kyrpides N."/>
            <person name="Klenk H."/>
            <person name="Detter J."/>
        </authorList>
    </citation>
    <scope>NUCLEOTIDE SEQUENCE [LARGE SCALE GENOMIC DNA]</scope>
    <source>
        <strain evidence="3">ATCC 700841 / DSM 12885 / JCM 10246 / 7p75a</strain>
    </source>
</reference>
<feature type="transmembrane region" description="Helical" evidence="1">
    <location>
        <begin position="87"/>
        <end position="110"/>
    </location>
</feature>
<dbReference type="HOGENOM" id="CLU_112786_0_1_9"/>
<protein>
    <submittedName>
        <fullName evidence="2">SpoVA protein</fullName>
    </submittedName>
</protein>
<dbReference type="STRING" id="644966.Tmar_1138"/>
<organism evidence="2 3">
    <name type="scientific">Thermaerobacter marianensis (strain ATCC 700841 / DSM 12885 / JCM 10246 / 7p75a)</name>
    <dbReference type="NCBI Taxonomy" id="644966"/>
    <lineage>
        <taxon>Bacteria</taxon>
        <taxon>Bacillati</taxon>
        <taxon>Bacillota</taxon>
        <taxon>Clostridia</taxon>
        <taxon>Eubacteriales</taxon>
        <taxon>Clostridiales Family XVII. Incertae Sedis</taxon>
        <taxon>Thermaerobacter</taxon>
    </lineage>
</organism>
<keyword evidence="1" id="KW-0812">Transmembrane</keyword>
<dbReference type="EMBL" id="CP002344">
    <property type="protein sequence ID" value="ADU51251.1"/>
    <property type="molecule type" value="Genomic_DNA"/>
</dbReference>
<feature type="transmembrane region" description="Helical" evidence="1">
    <location>
        <begin position="62"/>
        <end position="81"/>
    </location>
</feature>
<keyword evidence="1" id="KW-0472">Membrane</keyword>
<dbReference type="InterPro" id="IPR005562">
    <property type="entry name" value="SpoVA"/>
</dbReference>
<dbReference type="OrthoDB" id="9797988at2"/>
<evidence type="ECO:0000256" key="1">
    <source>
        <dbReference type="SAM" id="Phobius"/>
    </source>
</evidence>
<keyword evidence="1" id="KW-1133">Transmembrane helix</keyword>
<dbReference type="PANTHER" id="PTHR38450:SF1">
    <property type="entry name" value="STAGE V SPORULATION PROTEIN AC"/>
    <property type="match status" value="1"/>
</dbReference>
<sequence>MARASKQQTQAYQQAVRRVLPPKPIARNALMAFLVGGTIATAGQVVLNLLQGAGLPPTDAASWTAAVFILIGLLLTGLGVYDDLGRVGGMGAFLPITGFANSVGSAAMEFKREGWVLGLGARMFQIAGPVIVYGLAAATVVAGLVTLLGGARAAVGAP</sequence>
<evidence type="ECO:0000313" key="2">
    <source>
        <dbReference type="EMBL" id="ADU51251.1"/>
    </source>
</evidence>
<gene>
    <name evidence="2" type="ordered locus">Tmar_1138</name>
</gene>
<dbReference type="AlphaFoldDB" id="E6SKP3"/>
<reference evidence="2 3" key="1">
    <citation type="journal article" date="2010" name="Stand. Genomic Sci.">
        <title>Complete genome sequence of Thermaerobacter marianensis type strain (7p75a).</title>
        <authorList>
            <person name="Han C."/>
            <person name="Gu W."/>
            <person name="Zhang X."/>
            <person name="Lapidus A."/>
            <person name="Nolan M."/>
            <person name="Copeland A."/>
            <person name="Lucas S."/>
            <person name="Del Rio T.G."/>
            <person name="Tice H."/>
            <person name="Cheng J.F."/>
            <person name="Tapia R."/>
            <person name="Goodwin L."/>
            <person name="Pitluck S."/>
            <person name="Pagani I."/>
            <person name="Ivanova N."/>
            <person name="Mavromatis K."/>
            <person name="Mikhailova N."/>
            <person name="Pati A."/>
            <person name="Chen A."/>
            <person name="Palaniappan K."/>
            <person name="Land M."/>
            <person name="Hauser L."/>
            <person name="Chang Y.J."/>
            <person name="Jeffries C.D."/>
            <person name="Schneider S."/>
            <person name="Rohde M."/>
            <person name="Goker M."/>
            <person name="Pukall R."/>
            <person name="Woyke T."/>
            <person name="Bristow J."/>
            <person name="Eisen J.A."/>
            <person name="Markowitz V."/>
            <person name="Hugenholtz P."/>
            <person name="Kyrpides N.C."/>
            <person name="Klenk H.P."/>
            <person name="Detter J.C."/>
        </authorList>
    </citation>
    <scope>NUCLEOTIDE SEQUENCE [LARGE SCALE GENOMIC DNA]</scope>
    <source>
        <strain evidence="3">ATCC 700841 / DSM 12885 / JCM 10246 / 7p75a</strain>
    </source>
</reference>
<dbReference type="PANTHER" id="PTHR38450">
    <property type="entry name" value="STAGE V SPORULATION PROTEIN AC-RELATED"/>
    <property type="match status" value="1"/>
</dbReference>
<feature type="transmembrane region" description="Helical" evidence="1">
    <location>
        <begin position="130"/>
        <end position="155"/>
    </location>
</feature>
<proteinExistence type="predicted"/>
<dbReference type="eggNOG" id="ENOG5031DDD">
    <property type="taxonomic scope" value="Bacteria"/>
</dbReference>
<name>E6SKP3_THEM7</name>
<dbReference type="KEGG" id="tmr:Tmar_1138"/>
<dbReference type="RefSeq" id="WP_013495556.1">
    <property type="nucleotide sequence ID" value="NC_014831.1"/>
</dbReference>
<feature type="transmembrane region" description="Helical" evidence="1">
    <location>
        <begin position="29"/>
        <end position="50"/>
    </location>
</feature>
<dbReference type="Proteomes" id="UP000008915">
    <property type="component" value="Chromosome"/>
</dbReference>
<keyword evidence="3" id="KW-1185">Reference proteome</keyword>
<evidence type="ECO:0000313" key="3">
    <source>
        <dbReference type="Proteomes" id="UP000008915"/>
    </source>
</evidence>